<comment type="caution">
    <text evidence="1">The sequence shown here is derived from an EMBL/GenBank/DDBJ whole genome shotgun (WGS) entry which is preliminary data.</text>
</comment>
<keyword evidence="2" id="KW-1185">Reference proteome</keyword>
<evidence type="ECO:0000313" key="1">
    <source>
        <dbReference type="EMBL" id="MFC1415720.1"/>
    </source>
</evidence>
<reference evidence="1 2" key="1">
    <citation type="submission" date="2024-09" db="EMBL/GenBank/DDBJ databases">
        <authorList>
            <person name="Lee S.D."/>
        </authorList>
    </citation>
    <scope>NUCLEOTIDE SEQUENCE [LARGE SCALE GENOMIC DNA]</scope>
    <source>
        <strain evidence="1 2">N8-3</strain>
    </source>
</reference>
<evidence type="ECO:0000313" key="2">
    <source>
        <dbReference type="Proteomes" id="UP001592531"/>
    </source>
</evidence>
<dbReference type="RefSeq" id="WP_380531913.1">
    <property type="nucleotide sequence ID" value="NZ_JBHFAB010000002.1"/>
</dbReference>
<name>A0ABV6VPP5_9ACTN</name>
<sequence length="113" mass="12407">MADDVQVLTARLRARLAAGELPEAGPEIARLLDETERLTALLSGGTPEYAVRAVIDGQVGAVEDYGTDRELLLVRLEQPQPDGYRIAVLTRRTVRTPWTETTDPELLAALDRP</sequence>
<proteinExistence type="predicted"/>
<dbReference type="EMBL" id="JBHFAB010000002">
    <property type="protein sequence ID" value="MFC1415720.1"/>
    <property type="molecule type" value="Genomic_DNA"/>
</dbReference>
<protein>
    <submittedName>
        <fullName evidence="1">Uncharacterized protein</fullName>
    </submittedName>
</protein>
<organism evidence="1 2">
    <name type="scientific">Streptacidiphilus cavernicola</name>
    <dbReference type="NCBI Taxonomy" id="3342716"/>
    <lineage>
        <taxon>Bacteria</taxon>
        <taxon>Bacillati</taxon>
        <taxon>Actinomycetota</taxon>
        <taxon>Actinomycetes</taxon>
        <taxon>Kitasatosporales</taxon>
        <taxon>Streptomycetaceae</taxon>
        <taxon>Streptacidiphilus</taxon>
    </lineage>
</organism>
<accession>A0ABV6VPP5</accession>
<gene>
    <name evidence="1" type="ORF">ACEZDE_03540</name>
</gene>
<dbReference type="Proteomes" id="UP001592531">
    <property type="component" value="Unassembled WGS sequence"/>
</dbReference>